<evidence type="ECO:0000313" key="1">
    <source>
        <dbReference type="EMBL" id="EYF08085.1"/>
    </source>
</evidence>
<organism evidence="1 2">
    <name type="scientific">Chondromyces apiculatus DSM 436</name>
    <dbReference type="NCBI Taxonomy" id="1192034"/>
    <lineage>
        <taxon>Bacteria</taxon>
        <taxon>Pseudomonadati</taxon>
        <taxon>Myxococcota</taxon>
        <taxon>Polyangia</taxon>
        <taxon>Polyangiales</taxon>
        <taxon>Polyangiaceae</taxon>
        <taxon>Chondromyces</taxon>
    </lineage>
</organism>
<keyword evidence="2" id="KW-1185">Reference proteome</keyword>
<dbReference type="EMBL" id="ASRX01000005">
    <property type="protein sequence ID" value="EYF08085.1"/>
    <property type="molecule type" value="Genomic_DNA"/>
</dbReference>
<evidence type="ECO:0008006" key="3">
    <source>
        <dbReference type="Google" id="ProtNLM"/>
    </source>
</evidence>
<sequence length="175" mass="18263">MRMFHLFSMSMAVAIGLAGCGGDDDDGSTADPSCFDYSSFRAGTEEVSLARDVMPVLQGSCTFGNSCHGTLSGSKGLVYLGPVLGAKASVEQLEAILEQTVNVDPVIEAGMPLVTPGDASQSFLMHKADGTLECADLACAASGDCGAPMPYLKALIPLDERNVIRRWIAQGAQLN</sequence>
<proteinExistence type="predicted"/>
<evidence type="ECO:0000313" key="2">
    <source>
        <dbReference type="Proteomes" id="UP000019678"/>
    </source>
</evidence>
<comment type="caution">
    <text evidence="1">The sequence shown here is derived from an EMBL/GenBank/DDBJ whole genome shotgun (WGS) entry which is preliminary data.</text>
</comment>
<protein>
    <recommendedName>
        <fullName evidence="3">Lipoprotein</fullName>
    </recommendedName>
</protein>
<name>A0A017TH04_9BACT</name>
<dbReference type="OrthoDB" id="9809746at2"/>
<dbReference type="PROSITE" id="PS51257">
    <property type="entry name" value="PROKAR_LIPOPROTEIN"/>
    <property type="match status" value="1"/>
</dbReference>
<accession>A0A017TH04</accession>
<dbReference type="RefSeq" id="WP_156040455.1">
    <property type="nucleotide sequence ID" value="NZ_ASRX01000005.1"/>
</dbReference>
<reference evidence="1 2" key="1">
    <citation type="submission" date="2013-05" db="EMBL/GenBank/DDBJ databases">
        <title>Genome assembly of Chondromyces apiculatus DSM 436.</title>
        <authorList>
            <person name="Sharma G."/>
            <person name="Khatri I."/>
            <person name="Kaur C."/>
            <person name="Mayilraj S."/>
            <person name="Subramanian S."/>
        </authorList>
    </citation>
    <scope>NUCLEOTIDE SEQUENCE [LARGE SCALE GENOMIC DNA]</scope>
    <source>
        <strain evidence="1 2">DSM 436</strain>
    </source>
</reference>
<gene>
    <name evidence="1" type="ORF">CAP_5845</name>
</gene>
<dbReference type="STRING" id="1192034.CAP_5845"/>
<dbReference type="AlphaFoldDB" id="A0A017TH04"/>
<dbReference type="Proteomes" id="UP000019678">
    <property type="component" value="Unassembled WGS sequence"/>
</dbReference>